<comment type="caution">
    <text evidence="2">The sequence shown here is derived from an EMBL/GenBank/DDBJ whole genome shotgun (WGS) entry which is preliminary data.</text>
</comment>
<accession>A0A164GJQ7</accession>
<gene>
    <name evidence="2" type="ORF">APZ42_005271</name>
</gene>
<protein>
    <submittedName>
        <fullName evidence="2">Uncharacterized protein</fullName>
    </submittedName>
</protein>
<keyword evidence="1" id="KW-0812">Transmembrane</keyword>
<name>A0A164GJQ7_9CRUS</name>
<evidence type="ECO:0000313" key="2">
    <source>
        <dbReference type="EMBL" id="KZR99041.1"/>
    </source>
</evidence>
<dbReference type="Proteomes" id="UP000076858">
    <property type="component" value="Unassembled WGS sequence"/>
</dbReference>
<dbReference type="AlphaFoldDB" id="A0A164GJQ7"/>
<evidence type="ECO:0000313" key="3">
    <source>
        <dbReference type="Proteomes" id="UP000076858"/>
    </source>
</evidence>
<reference evidence="2 3" key="1">
    <citation type="submission" date="2016-03" db="EMBL/GenBank/DDBJ databases">
        <title>EvidentialGene: Evidence-directed Construction of Genes on Genomes.</title>
        <authorList>
            <person name="Gilbert D.G."/>
            <person name="Choi J.-H."/>
            <person name="Mockaitis K."/>
            <person name="Colbourne J."/>
            <person name="Pfrender M."/>
        </authorList>
    </citation>
    <scope>NUCLEOTIDE SEQUENCE [LARGE SCALE GENOMIC DNA]</scope>
    <source>
        <strain evidence="2 3">Xinb3</strain>
        <tissue evidence="2">Complete organism</tissue>
    </source>
</reference>
<organism evidence="2 3">
    <name type="scientific">Daphnia magna</name>
    <dbReference type="NCBI Taxonomy" id="35525"/>
    <lineage>
        <taxon>Eukaryota</taxon>
        <taxon>Metazoa</taxon>
        <taxon>Ecdysozoa</taxon>
        <taxon>Arthropoda</taxon>
        <taxon>Crustacea</taxon>
        <taxon>Branchiopoda</taxon>
        <taxon>Diplostraca</taxon>
        <taxon>Cladocera</taxon>
        <taxon>Anomopoda</taxon>
        <taxon>Daphniidae</taxon>
        <taxon>Daphnia</taxon>
    </lineage>
</organism>
<keyword evidence="1" id="KW-0472">Membrane</keyword>
<feature type="transmembrane region" description="Helical" evidence="1">
    <location>
        <begin position="46"/>
        <end position="64"/>
    </location>
</feature>
<keyword evidence="3" id="KW-1185">Reference proteome</keyword>
<evidence type="ECO:0000256" key="1">
    <source>
        <dbReference type="SAM" id="Phobius"/>
    </source>
</evidence>
<proteinExistence type="predicted"/>
<sequence length="69" mass="8064">MGVGLKKAHHWLADAFLSCFLLFSHLLSNILTLNMSMKFLSSARRIVCCCFFSPHFPIYFYFLIQELFP</sequence>
<dbReference type="EMBL" id="LRGB01014916">
    <property type="protein sequence ID" value="KZR99041.1"/>
    <property type="molecule type" value="Genomic_DNA"/>
</dbReference>
<feature type="transmembrane region" description="Helical" evidence="1">
    <location>
        <begin position="15"/>
        <end position="34"/>
    </location>
</feature>
<keyword evidence="1" id="KW-1133">Transmembrane helix</keyword>